<dbReference type="PROSITE" id="PS50043">
    <property type="entry name" value="HTH_LUXR_2"/>
    <property type="match status" value="1"/>
</dbReference>
<name>A0A7X6LBD3_9NOCA</name>
<dbReference type="InterPro" id="IPR036388">
    <property type="entry name" value="WH-like_DNA-bd_sf"/>
</dbReference>
<dbReference type="PROSITE" id="PS50110">
    <property type="entry name" value="RESPONSE_REGULATORY"/>
    <property type="match status" value="1"/>
</dbReference>
<protein>
    <submittedName>
        <fullName evidence="5">Response regulator transcription factor</fullName>
    </submittedName>
</protein>
<evidence type="ECO:0000259" key="4">
    <source>
        <dbReference type="PROSITE" id="PS50110"/>
    </source>
</evidence>
<evidence type="ECO:0000259" key="3">
    <source>
        <dbReference type="PROSITE" id="PS50043"/>
    </source>
</evidence>
<dbReference type="GO" id="GO:0006355">
    <property type="term" value="P:regulation of DNA-templated transcription"/>
    <property type="evidence" value="ECO:0007669"/>
    <property type="project" value="InterPro"/>
</dbReference>
<dbReference type="Proteomes" id="UP000540698">
    <property type="component" value="Unassembled WGS sequence"/>
</dbReference>
<evidence type="ECO:0000313" key="5">
    <source>
        <dbReference type="EMBL" id="NKY31371.1"/>
    </source>
</evidence>
<dbReference type="PRINTS" id="PR00038">
    <property type="entry name" value="HTHLUXR"/>
</dbReference>
<dbReference type="RefSeq" id="WP_062975772.1">
    <property type="nucleotide sequence ID" value="NZ_JAAXOS010000031.1"/>
</dbReference>
<sequence length="219" mass="24033">MTAVETESAPYRIGLVEDHLDVMSSALSGFFQPYPELELVAAGRTVAELLAITDQLDLVILDLQGLPDKSTPKKNVRALKTAGISNILVYTSRDSRYLVQEAGRAGVLGVITKTDPRATLIEAVRLAVNGQLAPSVDWAAALDADEGLIPQLTPREREVLAMYASGDTAKDIAAQLYLSPETIRKHVMKIKDKYTEAGFEIHKKSEMRRVAQRDGYIHD</sequence>
<dbReference type="EMBL" id="JAAXOS010000031">
    <property type="protein sequence ID" value="NKY31371.1"/>
    <property type="molecule type" value="Genomic_DNA"/>
</dbReference>
<feature type="domain" description="Response regulatory" evidence="4">
    <location>
        <begin position="12"/>
        <end position="128"/>
    </location>
</feature>
<comment type="caution">
    <text evidence="5">The sequence shown here is derived from an EMBL/GenBank/DDBJ whole genome shotgun (WGS) entry which is preliminary data.</text>
</comment>
<accession>A0A7X6LBD3</accession>
<organism evidence="5 6">
    <name type="scientific">Nocardia gamkensis</name>
    <dbReference type="NCBI Taxonomy" id="352869"/>
    <lineage>
        <taxon>Bacteria</taxon>
        <taxon>Bacillati</taxon>
        <taxon>Actinomycetota</taxon>
        <taxon>Actinomycetes</taxon>
        <taxon>Mycobacteriales</taxon>
        <taxon>Nocardiaceae</taxon>
        <taxon>Nocardia</taxon>
    </lineage>
</organism>
<dbReference type="InterPro" id="IPR011006">
    <property type="entry name" value="CheY-like_superfamily"/>
</dbReference>
<dbReference type="PANTHER" id="PTHR43214">
    <property type="entry name" value="TWO-COMPONENT RESPONSE REGULATOR"/>
    <property type="match status" value="1"/>
</dbReference>
<dbReference type="InterPro" id="IPR000792">
    <property type="entry name" value="Tscrpt_reg_LuxR_C"/>
</dbReference>
<dbReference type="InterPro" id="IPR039420">
    <property type="entry name" value="WalR-like"/>
</dbReference>
<dbReference type="InterPro" id="IPR016032">
    <property type="entry name" value="Sig_transdc_resp-reg_C-effctor"/>
</dbReference>
<dbReference type="Pfam" id="PF00196">
    <property type="entry name" value="GerE"/>
    <property type="match status" value="1"/>
</dbReference>
<dbReference type="AlphaFoldDB" id="A0A7X6LBD3"/>
<dbReference type="SMART" id="SM00421">
    <property type="entry name" value="HTH_LUXR"/>
    <property type="match status" value="1"/>
</dbReference>
<feature type="domain" description="HTH luxR-type" evidence="3">
    <location>
        <begin position="145"/>
        <end position="215"/>
    </location>
</feature>
<gene>
    <name evidence="5" type="ORF">HGB38_35045</name>
</gene>
<dbReference type="CDD" id="cd06170">
    <property type="entry name" value="LuxR_C_like"/>
    <property type="match status" value="1"/>
</dbReference>
<dbReference type="GO" id="GO:0000160">
    <property type="term" value="P:phosphorelay signal transduction system"/>
    <property type="evidence" value="ECO:0007669"/>
    <property type="project" value="InterPro"/>
</dbReference>
<keyword evidence="6" id="KW-1185">Reference proteome</keyword>
<keyword evidence="1" id="KW-0238">DNA-binding</keyword>
<dbReference type="SUPFAM" id="SSF52172">
    <property type="entry name" value="CheY-like"/>
    <property type="match status" value="1"/>
</dbReference>
<reference evidence="5 6" key="1">
    <citation type="submission" date="2020-04" db="EMBL/GenBank/DDBJ databases">
        <title>MicrobeNet Type strains.</title>
        <authorList>
            <person name="Nicholson A.C."/>
        </authorList>
    </citation>
    <scope>NUCLEOTIDE SEQUENCE [LARGE SCALE GENOMIC DNA]</scope>
    <source>
        <strain evidence="5 6">DSM 44956</strain>
    </source>
</reference>
<dbReference type="SUPFAM" id="SSF46894">
    <property type="entry name" value="C-terminal effector domain of the bipartite response regulators"/>
    <property type="match status" value="1"/>
</dbReference>
<keyword evidence="2" id="KW-0597">Phosphoprotein</keyword>
<feature type="modified residue" description="4-aspartylphosphate" evidence="2">
    <location>
        <position position="62"/>
    </location>
</feature>
<dbReference type="PANTHER" id="PTHR43214:SF43">
    <property type="entry name" value="TWO-COMPONENT RESPONSE REGULATOR"/>
    <property type="match status" value="1"/>
</dbReference>
<evidence type="ECO:0000256" key="2">
    <source>
        <dbReference type="PROSITE-ProRule" id="PRU00169"/>
    </source>
</evidence>
<dbReference type="Gene3D" id="3.40.50.2300">
    <property type="match status" value="1"/>
</dbReference>
<evidence type="ECO:0000256" key="1">
    <source>
        <dbReference type="ARBA" id="ARBA00023125"/>
    </source>
</evidence>
<dbReference type="GO" id="GO:0003677">
    <property type="term" value="F:DNA binding"/>
    <property type="evidence" value="ECO:0007669"/>
    <property type="project" value="UniProtKB-KW"/>
</dbReference>
<dbReference type="InterPro" id="IPR001789">
    <property type="entry name" value="Sig_transdc_resp-reg_receiver"/>
</dbReference>
<evidence type="ECO:0000313" key="6">
    <source>
        <dbReference type="Proteomes" id="UP000540698"/>
    </source>
</evidence>
<dbReference type="Gene3D" id="1.10.10.10">
    <property type="entry name" value="Winged helix-like DNA-binding domain superfamily/Winged helix DNA-binding domain"/>
    <property type="match status" value="1"/>
</dbReference>
<proteinExistence type="predicted"/>